<dbReference type="PANTHER" id="PTHR34148">
    <property type="entry name" value="ADENOSYLCOBINAMIDE-GDP RIBAZOLETRANSFERASE"/>
    <property type="match status" value="1"/>
</dbReference>
<comment type="caution">
    <text evidence="21">The sequence shown here is derived from an EMBL/GenBank/DDBJ whole genome shotgun (WGS) entry which is preliminary data.</text>
</comment>
<evidence type="ECO:0000256" key="4">
    <source>
        <dbReference type="ARBA" id="ARBA00010561"/>
    </source>
</evidence>
<feature type="chain" id="PRO_5002227626" description="Adenosylcobinamide-GDP ribazoletransferase" evidence="20">
    <location>
        <begin position="23"/>
        <end position="265"/>
    </location>
</feature>
<evidence type="ECO:0000256" key="5">
    <source>
        <dbReference type="ARBA" id="ARBA00013200"/>
    </source>
</evidence>
<dbReference type="GO" id="GO:0009236">
    <property type="term" value="P:cobalamin biosynthetic process"/>
    <property type="evidence" value="ECO:0007669"/>
    <property type="project" value="UniProtKB-UniRule"/>
</dbReference>
<feature type="transmembrane region" description="Helical" evidence="19">
    <location>
        <begin position="111"/>
        <end position="131"/>
    </location>
</feature>
<gene>
    <name evidence="19" type="primary">cobS</name>
    <name evidence="21" type="ORF">TH53_05530</name>
</gene>
<dbReference type="Pfam" id="PF02654">
    <property type="entry name" value="CobS"/>
    <property type="match status" value="1"/>
</dbReference>
<evidence type="ECO:0000256" key="8">
    <source>
        <dbReference type="ARBA" id="ARBA00022573"/>
    </source>
</evidence>
<evidence type="ECO:0000256" key="9">
    <source>
        <dbReference type="ARBA" id="ARBA00022679"/>
    </source>
</evidence>
<keyword evidence="12 19" id="KW-1133">Transmembrane helix</keyword>
<dbReference type="RefSeq" id="WP_041879345.1">
    <property type="nucleotide sequence ID" value="NZ_CP157278.1"/>
</dbReference>
<dbReference type="GO" id="GO:0051073">
    <property type="term" value="F:adenosylcobinamide-GDP ribazoletransferase activity"/>
    <property type="evidence" value="ECO:0007669"/>
    <property type="project" value="UniProtKB-UniRule"/>
</dbReference>
<evidence type="ECO:0000256" key="15">
    <source>
        <dbReference type="ARBA" id="ARBA00032605"/>
    </source>
</evidence>
<evidence type="ECO:0000256" key="13">
    <source>
        <dbReference type="ARBA" id="ARBA00023136"/>
    </source>
</evidence>
<keyword evidence="7 19" id="KW-1003">Cell membrane</keyword>
<dbReference type="HAMAP" id="MF_00719">
    <property type="entry name" value="CobS"/>
    <property type="match status" value="1"/>
</dbReference>
<evidence type="ECO:0000313" key="21">
    <source>
        <dbReference type="EMBL" id="KIO78057.1"/>
    </source>
</evidence>
<feature type="transmembrane region" description="Helical" evidence="19">
    <location>
        <begin position="212"/>
        <end position="231"/>
    </location>
</feature>
<comment type="catalytic activity">
    <reaction evidence="18 19">
        <text>alpha-ribazole 5'-phosphate + adenosylcob(III)inamide-GDP = adenosylcob(III)alamin 5'-phosphate + GMP + H(+)</text>
        <dbReference type="Rhea" id="RHEA:23560"/>
        <dbReference type="ChEBI" id="CHEBI:15378"/>
        <dbReference type="ChEBI" id="CHEBI:57918"/>
        <dbReference type="ChEBI" id="CHEBI:58115"/>
        <dbReference type="ChEBI" id="CHEBI:60487"/>
        <dbReference type="ChEBI" id="CHEBI:60493"/>
        <dbReference type="EC" id="2.7.8.26"/>
    </reaction>
</comment>
<evidence type="ECO:0000256" key="14">
    <source>
        <dbReference type="ARBA" id="ARBA00025228"/>
    </source>
</evidence>
<keyword evidence="11 19" id="KW-0460">Magnesium</keyword>
<dbReference type="PANTHER" id="PTHR34148:SF1">
    <property type="entry name" value="ADENOSYLCOBINAMIDE-GDP RIBAZOLETRANSFERASE"/>
    <property type="match status" value="1"/>
</dbReference>
<feature type="transmembrane region" description="Helical" evidence="19">
    <location>
        <begin position="143"/>
        <end position="166"/>
    </location>
</feature>
<evidence type="ECO:0000256" key="11">
    <source>
        <dbReference type="ARBA" id="ARBA00022842"/>
    </source>
</evidence>
<protein>
    <recommendedName>
        <fullName evidence="6 19">Adenosylcobinamide-GDP ribazoletransferase</fullName>
        <ecNumber evidence="5 19">2.7.8.26</ecNumber>
    </recommendedName>
    <alternativeName>
        <fullName evidence="16 19">Cobalamin synthase</fullName>
    </alternativeName>
    <alternativeName>
        <fullName evidence="15 19">Cobalamin-5'-phosphate synthase</fullName>
    </alternativeName>
</protein>
<evidence type="ECO:0000256" key="20">
    <source>
        <dbReference type="SAM" id="SignalP"/>
    </source>
</evidence>
<comment type="similarity">
    <text evidence="4 19">Belongs to the CobS family.</text>
</comment>
<dbReference type="EC" id="2.7.8.26" evidence="5 19"/>
<keyword evidence="22" id="KW-1185">Reference proteome</keyword>
<keyword evidence="20" id="KW-0732">Signal</keyword>
<keyword evidence="13 19" id="KW-0472">Membrane</keyword>
<comment type="catalytic activity">
    <reaction evidence="17 19">
        <text>alpha-ribazole + adenosylcob(III)inamide-GDP = adenosylcob(III)alamin + GMP + H(+)</text>
        <dbReference type="Rhea" id="RHEA:16049"/>
        <dbReference type="ChEBI" id="CHEBI:10329"/>
        <dbReference type="ChEBI" id="CHEBI:15378"/>
        <dbReference type="ChEBI" id="CHEBI:18408"/>
        <dbReference type="ChEBI" id="CHEBI:58115"/>
        <dbReference type="ChEBI" id="CHEBI:60487"/>
        <dbReference type="EC" id="2.7.8.26"/>
    </reaction>
</comment>
<reference evidence="21 22" key="1">
    <citation type="submission" date="2015-01" db="EMBL/GenBank/DDBJ databases">
        <title>Draft genome sequence of Pedobacter sp. NL19 isolated from sludge of an effluent treatment pond in an abandoned uranium mine.</title>
        <authorList>
            <person name="Santos T."/>
            <person name="Caetano T."/>
            <person name="Covas C."/>
            <person name="Cruz A."/>
            <person name="Mendo S."/>
        </authorList>
    </citation>
    <scope>NUCLEOTIDE SEQUENCE [LARGE SCALE GENOMIC DNA]</scope>
    <source>
        <strain evidence="21 22">NL19</strain>
    </source>
</reference>
<dbReference type="OrthoDB" id="9794626at2"/>
<dbReference type="Proteomes" id="UP000032049">
    <property type="component" value="Unassembled WGS sequence"/>
</dbReference>
<feature type="signal peptide" evidence="20">
    <location>
        <begin position="1"/>
        <end position="22"/>
    </location>
</feature>
<evidence type="ECO:0000256" key="12">
    <source>
        <dbReference type="ARBA" id="ARBA00022989"/>
    </source>
</evidence>
<comment type="function">
    <text evidence="14 19">Joins adenosylcobinamide-GDP and alpha-ribazole to generate adenosylcobalamin (Ado-cobalamin). Also synthesizes adenosylcobalamin 5'-phosphate from adenosylcobinamide-GDP and alpha-ribazole 5'-phosphate.</text>
</comment>
<evidence type="ECO:0000256" key="2">
    <source>
        <dbReference type="ARBA" id="ARBA00004651"/>
    </source>
</evidence>
<accession>A0A0D0GLE3</accession>
<keyword evidence="9 19" id="KW-0808">Transferase</keyword>
<dbReference type="AlphaFoldDB" id="A0A0D0GLE3"/>
<feature type="transmembrane region" description="Helical" evidence="19">
    <location>
        <begin position="38"/>
        <end position="61"/>
    </location>
</feature>
<evidence type="ECO:0000256" key="3">
    <source>
        <dbReference type="ARBA" id="ARBA00004663"/>
    </source>
</evidence>
<comment type="pathway">
    <text evidence="3 19">Cofactor biosynthesis; adenosylcobalamin biosynthesis; adenosylcobalamin from cob(II)yrinate a,c-diamide: step 7/7.</text>
</comment>
<evidence type="ECO:0000256" key="16">
    <source>
        <dbReference type="ARBA" id="ARBA00032853"/>
    </source>
</evidence>
<dbReference type="GO" id="GO:0005886">
    <property type="term" value="C:plasma membrane"/>
    <property type="evidence" value="ECO:0007669"/>
    <property type="project" value="UniProtKB-SubCell"/>
</dbReference>
<sequence>MNKELKLFFTALSFYSRLPAPAAVHQDNAHNLPDAIRYLPVVGWVTGLITAFVFIAATWLFGEAIAILLAMIISVLLTGAFHEDGFADVCDGFGGGWSKEKILDIMKDSRLGTYGVAGLILLMGLKFAALLQLFTETFTDPAIFTTAGLFIVAHTLSRFAAITVVFNHSYARIEESKASGAVAKGKPVNLILAGIFTLIPLAGLTVWLEQPLLLLIVVPVLLFSLYLGAYFKKWIGGYTGDCLGAVQQLTEVTVYLSYILIWKFT</sequence>
<keyword evidence="10 19" id="KW-0812">Transmembrane</keyword>
<evidence type="ECO:0000256" key="19">
    <source>
        <dbReference type="HAMAP-Rule" id="MF_00719"/>
    </source>
</evidence>
<keyword evidence="8 19" id="KW-0169">Cobalamin biosynthesis</keyword>
<evidence type="ECO:0000256" key="18">
    <source>
        <dbReference type="ARBA" id="ARBA00049504"/>
    </source>
</evidence>
<dbReference type="InterPro" id="IPR003805">
    <property type="entry name" value="CobS"/>
</dbReference>
<evidence type="ECO:0000313" key="22">
    <source>
        <dbReference type="Proteomes" id="UP000032049"/>
    </source>
</evidence>
<evidence type="ECO:0000256" key="10">
    <source>
        <dbReference type="ARBA" id="ARBA00022692"/>
    </source>
</evidence>
<feature type="transmembrane region" description="Helical" evidence="19">
    <location>
        <begin position="187"/>
        <end position="206"/>
    </location>
</feature>
<dbReference type="STRING" id="1503925.TH53_05530"/>
<dbReference type="UniPathway" id="UPA00148">
    <property type="reaction ID" value="UER00238"/>
</dbReference>
<evidence type="ECO:0000256" key="7">
    <source>
        <dbReference type="ARBA" id="ARBA00022475"/>
    </source>
</evidence>
<evidence type="ECO:0000256" key="1">
    <source>
        <dbReference type="ARBA" id="ARBA00001946"/>
    </source>
</evidence>
<name>A0A0D0GLE3_9SPHI</name>
<organism evidence="21 22">
    <name type="scientific">Pedobacter lusitanus</name>
    <dbReference type="NCBI Taxonomy" id="1503925"/>
    <lineage>
        <taxon>Bacteria</taxon>
        <taxon>Pseudomonadati</taxon>
        <taxon>Bacteroidota</taxon>
        <taxon>Sphingobacteriia</taxon>
        <taxon>Sphingobacteriales</taxon>
        <taxon>Sphingobacteriaceae</taxon>
        <taxon>Pedobacter</taxon>
    </lineage>
</organism>
<evidence type="ECO:0000256" key="17">
    <source>
        <dbReference type="ARBA" id="ARBA00048623"/>
    </source>
</evidence>
<comment type="cofactor">
    <cofactor evidence="1 19">
        <name>Mg(2+)</name>
        <dbReference type="ChEBI" id="CHEBI:18420"/>
    </cofactor>
</comment>
<evidence type="ECO:0000256" key="6">
    <source>
        <dbReference type="ARBA" id="ARBA00015850"/>
    </source>
</evidence>
<proteinExistence type="inferred from homology"/>
<comment type="subcellular location">
    <subcellularLocation>
        <location evidence="2 19">Cell membrane</location>
        <topology evidence="2 19">Multi-pass membrane protein</topology>
    </subcellularLocation>
</comment>
<dbReference type="EMBL" id="JXRA01000024">
    <property type="protein sequence ID" value="KIO78057.1"/>
    <property type="molecule type" value="Genomic_DNA"/>
</dbReference>
<dbReference type="GO" id="GO:0008818">
    <property type="term" value="F:cobalamin 5'-phosphate synthase activity"/>
    <property type="evidence" value="ECO:0007669"/>
    <property type="project" value="UniProtKB-UniRule"/>
</dbReference>